<proteinExistence type="predicted"/>
<sequence length="121" mass="13470">MVTMFQKYVLMFIDNLNAYITGEPCFPVKGNGLFNPNIDPKDEVGAISQSSLVKAYANFTFIFLPVAAKRENGDAIRLNLFTDTNMETDRLVELPETLFDQLIKLLSDAAIIPQGPCIPQP</sequence>
<evidence type="ECO:0000313" key="1">
    <source>
        <dbReference type="EMBL" id="CAE0430709.1"/>
    </source>
</evidence>
<protein>
    <submittedName>
        <fullName evidence="1">Uncharacterized protein</fullName>
    </submittedName>
</protein>
<reference evidence="1" key="1">
    <citation type="submission" date="2021-01" db="EMBL/GenBank/DDBJ databases">
        <authorList>
            <person name="Corre E."/>
            <person name="Pelletier E."/>
            <person name="Niang G."/>
            <person name="Scheremetjew M."/>
            <person name="Finn R."/>
            <person name="Kale V."/>
            <person name="Holt S."/>
            <person name="Cochrane G."/>
            <person name="Meng A."/>
            <person name="Brown T."/>
            <person name="Cohen L."/>
        </authorList>
    </citation>
    <scope>NUCLEOTIDE SEQUENCE</scope>
    <source>
        <strain evidence="1">GSBS06</strain>
    </source>
</reference>
<accession>A0A7S3LJJ4</accession>
<organism evidence="1">
    <name type="scientific">Aplanochytrium stocchinoi</name>
    <dbReference type="NCBI Taxonomy" id="215587"/>
    <lineage>
        <taxon>Eukaryota</taxon>
        <taxon>Sar</taxon>
        <taxon>Stramenopiles</taxon>
        <taxon>Bigyra</taxon>
        <taxon>Labyrinthulomycetes</taxon>
        <taxon>Thraustochytrida</taxon>
        <taxon>Thraustochytriidae</taxon>
        <taxon>Aplanochytrium</taxon>
    </lineage>
</organism>
<name>A0A7S3LJJ4_9STRA</name>
<gene>
    <name evidence="1" type="ORF">ASTO00021_LOCUS1070</name>
</gene>
<dbReference type="EMBL" id="HBIN01001719">
    <property type="protein sequence ID" value="CAE0430709.1"/>
    <property type="molecule type" value="Transcribed_RNA"/>
</dbReference>
<dbReference type="AlphaFoldDB" id="A0A7S3LJJ4"/>